<dbReference type="InterPro" id="IPR028364">
    <property type="entry name" value="Ribosomal_uL1/biogenesis"/>
</dbReference>
<dbReference type="InterPro" id="IPR023674">
    <property type="entry name" value="Ribosomal_uL1-like"/>
</dbReference>
<dbReference type="HAMAP" id="MF_01318_B">
    <property type="entry name" value="Ribosomal_uL1_B"/>
    <property type="match status" value="1"/>
</dbReference>
<dbReference type="RefSeq" id="WP_146508957.1">
    <property type="nucleotide sequence ID" value="NZ_SIHI01000001.1"/>
</dbReference>
<dbReference type="OrthoDB" id="9803740at2"/>
<evidence type="ECO:0000256" key="4">
    <source>
        <dbReference type="ARBA" id="ARBA00022730"/>
    </source>
</evidence>
<proteinExistence type="inferred from homology"/>
<comment type="function">
    <text evidence="10">Binds directly to 23S rRNA. The L1 stalk is quite mobile in the ribosome, and is involved in E site tRNA release.</text>
</comment>
<dbReference type="GO" id="GO:0015934">
    <property type="term" value="C:large ribosomal subunit"/>
    <property type="evidence" value="ECO:0007669"/>
    <property type="project" value="InterPro"/>
</dbReference>
<dbReference type="Proteomes" id="UP000317243">
    <property type="component" value="Unassembled WGS sequence"/>
</dbReference>
<comment type="similarity">
    <text evidence="1 10 11">Belongs to the universal ribosomal protein uL1 family.</text>
</comment>
<keyword evidence="5 10" id="KW-0810">Translation regulation</keyword>
<keyword evidence="2 10" id="KW-0678">Repressor</keyword>
<dbReference type="PIRSF" id="PIRSF002155">
    <property type="entry name" value="Ribosomal_L1"/>
    <property type="match status" value="1"/>
</dbReference>
<dbReference type="Gene3D" id="3.30.190.20">
    <property type="match status" value="1"/>
</dbReference>
<dbReference type="InterPro" id="IPR002143">
    <property type="entry name" value="Ribosomal_uL1"/>
</dbReference>
<dbReference type="GO" id="GO:0006417">
    <property type="term" value="P:regulation of translation"/>
    <property type="evidence" value="ECO:0007669"/>
    <property type="project" value="UniProtKB-KW"/>
</dbReference>
<gene>
    <name evidence="10 12" type="primary">rplA</name>
    <name evidence="12" type="ORF">KOR42_18930</name>
</gene>
<dbReference type="Pfam" id="PF00687">
    <property type="entry name" value="Ribosomal_L1"/>
    <property type="match status" value="1"/>
</dbReference>
<dbReference type="SUPFAM" id="SSF56808">
    <property type="entry name" value="Ribosomal protein L1"/>
    <property type="match status" value="1"/>
</dbReference>
<dbReference type="FunFam" id="3.40.50.790:FF:000001">
    <property type="entry name" value="50S ribosomal protein L1"/>
    <property type="match status" value="1"/>
</dbReference>
<dbReference type="CDD" id="cd00403">
    <property type="entry name" value="Ribosomal_L1"/>
    <property type="match status" value="1"/>
</dbReference>
<evidence type="ECO:0000256" key="1">
    <source>
        <dbReference type="ARBA" id="ARBA00010531"/>
    </source>
</evidence>
<keyword evidence="4 10" id="KW-0699">rRNA-binding</keyword>
<comment type="caution">
    <text evidence="12">The sequence shown here is derived from an EMBL/GenBank/DDBJ whole genome shotgun (WGS) entry which is preliminary data.</text>
</comment>
<accession>A0A5C5X890</accession>
<dbReference type="PROSITE" id="PS01199">
    <property type="entry name" value="RIBOSOMAL_L1"/>
    <property type="match status" value="1"/>
</dbReference>
<comment type="function">
    <text evidence="10">Protein L1 is also a translational repressor protein, it controls the translation of the L11 operon by binding to its mRNA.</text>
</comment>
<protein>
    <recommendedName>
        <fullName evidence="9 10">Large ribosomal subunit protein uL1</fullName>
    </recommendedName>
</protein>
<dbReference type="InterPro" id="IPR005878">
    <property type="entry name" value="Ribosom_uL1_bac-type"/>
</dbReference>
<dbReference type="Gene3D" id="3.40.50.790">
    <property type="match status" value="1"/>
</dbReference>
<evidence type="ECO:0000256" key="6">
    <source>
        <dbReference type="ARBA" id="ARBA00022884"/>
    </source>
</evidence>
<evidence type="ECO:0000256" key="2">
    <source>
        <dbReference type="ARBA" id="ARBA00022491"/>
    </source>
</evidence>
<organism evidence="12 13">
    <name type="scientific">Thalassoglobus neptunius</name>
    <dbReference type="NCBI Taxonomy" id="1938619"/>
    <lineage>
        <taxon>Bacteria</taxon>
        <taxon>Pseudomonadati</taxon>
        <taxon>Planctomycetota</taxon>
        <taxon>Planctomycetia</taxon>
        <taxon>Planctomycetales</taxon>
        <taxon>Planctomycetaceae</taxon>
        <taxon>Thalassoglobus</taxon>
    </lineage>
</organism>
<dbReference type="GO" id="GO:0006412">
    <property type="term" value="P:translation"/>
    <property type="evidence" value="ECO:0007669"/>
    <property type="project" value="UniProtKB-UniRule"/>
</dbReference>
<sequence>MSKVSKRQRAYREALSGLGAVSVSEAVEALKGLDSKLPKGVEPSKADQSVELAVRLGVDPKHADQIVRGSIVLPHGIGKSQRVLVFCKDQNVEKALEAGADHAGGKELADKIVGGWLDFDVAIATPDMMGVVGPLGRVLGPRGLMPSPKAGTVTQDVATAVKEYKAGKVEFRVDDAGNVHCLVGKLSFDSSQLVENIDTLLKLIEQLRPQAAKGVYMRSVTVSATQTPGVQVSPTQMAG</sequence>
<dbReference type="GO" id="GO:0003735">
    <property type="term" value="F:structural constituent of ribosome"/>
    <property type="evidence" value="ECO:0007669"/>
    <property type="project" value="InterPro"/>
</dbReference>
<evidence type="ECO:0000256" key="8">
    <source>
        <dbReference type="ARBA" id="ARBA00023274"/>
    </source>
</evidence>
<evidence type="ECO:0000256" key="3">
    <source>
        <dbReference type="ARBA" id="ARBA00022555"/>
    </source>
</evidence>
<evidence type="ECO:0000256" key="5">
    <source>
        <dbReference type="ARBA" id="ARBA00022845"/>
    </source>
</evidence>
<evidence type="ECO:0000313" key="13">
    <source>
        <dbReference type="Proteomes" id="UP000317243"/>
    </source>
</evidence>
<keyword evidence="7 10" id="KW-0689">Ribosomal protein</keyword>
<evidence type="ECO:0000256" key="10">
    <source>
        <dbReference type="HAMAP-Rule" id="MF_01318"/>
    </source>
</evidence>
<reference evidence="12 13" key="1">
    <citation type="submission" date="2019-02" db="EMBL/GenBank/DDBJ databases">
        <title>Deep-cultivation of Planctomycetes and their phenomic and genomic characterization uncovers novel biology.</title>
        <authorList>
            <person name="Wiegand S."/>
            <person name="Jogler M."/>
            <person name="Boedeker C."/>
            <person name="Pinto D."/>
            <person name="Vollmers J."/>
            <person name="Rivas-Marin E."/>
            <person name="Kohn T."/>
            <person name="Peeters S.H."/>
            <person name="Heuer A."/>
            <person name="Rast P."/>
            <person name="Oberbeckmann S."/>
            <person name="Bunk B."/>
            <person name="Jeske O."/>
            <person name="Meyerdierks A."/>
            <person name="Storesund J.E."/>
            <person name="Kallscheuer N."/>
            <person name="Luecker S."/>
            <person name="Lage O.M."/>
            <person name="Pohl T."/>
            <person name="Merkel B.J."/>
            <person name="Hornburger P."/>
            <person name="Mueller R.-W."/>
            <person name="Bruemmer F."/>
            <person name="Labrenz M."/>
            <person name="Spormann A.M."/>
            <person name="Op Den Camp H."/>
            <person name="Overmann J."/>
            <person name="Amann R."/>
            <person name="Jetten M.S.M."/>
            <person name="Mascher T."/>
            <person name="Medema M.H."/>
            <person name="Devos D.P."/>
            <person name="Kaster A.-K."/>
            <person name="Ovreas L."/>
            <person name="Rohde M."/>
            <person name="Galperin M.Y."/>
            <person name="Jogler C."/>
        </authorList>
    </citation>
    <scope>NUCLEOTIDE SEQUENCE [LARGE SCALE GENOMIC DNA]</scope>
    <source>
        <strain evidence="12 13">KOR42</strain>
    </source>
</reference>
<dbReference type="InterPro" id="IPR016095">
    <property type="entry name" value="Ribosomal_uL1_3-a/b-sand"/>
</dbReference>
<dbReference type="GO" id="GO:0000049">
    <property type="term" value="F:tRNA binding"/>
    <property type="evidence" value="ECO:0007669"/>
    <property type="project" value="UniProtKB-KW"/>
</dbReference>
<dbReference type="EMBL" id="SIHI01000001">
    <property type="protein sequence ID" value="TWT58513.1"/>
    <property type="molecule type" value="Genomic_DNA"/>
</dbReference>
<name>A0A5C5X890_9PLAN</name>
<keyword evidence="6 10" id="KW-0694">RNA-binding</keyword>
<keyword evidence="3 10" id="KW-0820">tRNA-binding</keyword>
<dbReference type="AlphaFoldDB" id="A0A5C5X890"/>
<keyword evidence="8 10" id="KW-0687">Ribonucleoprotein</keyword>
<keyword evidence="13" id="KW-1185">Reference proteome</keyword>
<evidence type="ECO:0000256" key="9">
    <source>
        <dbReference type="ARBA" id="ARBA00035241"/>
    </source>
</evidence>
<dbReference type="GO" id="GO:0019843">
    <property type="term" value="F:rRNA binding"/>
    <property type="evidence" value="ECO:0007669"/>
    <property type="project" value="UniProtKB-UniRule"/>
</dbReference>
<evidence type="ECO:0000256" key="7">
    <source>
        <dbReference type="ARBA" id="ARBA00022980"/>
    </source>
</evidence>
<dbReference type="PANTHER" id="PTHR36427:SF3">
    <property type="entry name" value="LARGE RIBOSOMAL SUBUNIT PROTEIN UL1M"/>
    <property type="match status" value="1"/>
</dbReference>
<evidence type="ECO:0000313" key="12">
    <source>
        <dbReference type="EMBL" id="TWT58513.1"/>
    </source>
</evidence>
<evidence type="ECO:0000256" key="11">
    <source>
        <dbReference type="RuleBase" id="RU000659"/>
    </source>
</evidence>
<comment type="subunit">
    <text evidence="10">Part of the 50S ribosomal subunit.</text>
</comment>
<dbReference type="PANTHER" id="PTHR36427">
    <property type="entry name" value="54S RIBOSOMAL PROTEIN L1, MITOCHONDRIAL"/>
    <property type="match status" value="1"/>
</dbReference>
<dbReference type="NCBIfam" id="TIGR01169">
    <property type="entry name" value="rplA_bact"/>
    <property type="match status" value="1"/>
</dbReference>
<dbReference type="InterPro" id="IPR023673">
    <property type="entry name" value="Ribosomal_uL1_CS"/>
</dbReference>